<evidence type="ECO:0000313" key="2">
    <source>
        <dbReference type="Proteomes" id="UP000664044"/>
    </source>
</evidence>
<name>A0ABS3GB66_9FLAO</name>
<dbReference type="EMBL" id="JAFLNL010000013">
    <property type="protein sequence ID" value="MBO0355812.1"/>
    <property type="molecule type" value="Genomic_DNA"/>
</dbReference>
<dbReference type="Proteomes" id="UP000664044">
    <property type="component" value="Unassembled WGS sequence"/>
</dbReference>
<accession>A0ABS3GB66</accession>
<comment type="caution">
    <text evidence="1">The sequence shown here is derived from an EMBL/GenBank/DDBJ whole genome shotgun (WGS) entry which is preliminary data.</text>
</comment>
<evidence type="ECO:0000313" key="1">
    <source>
        <dbReference type="EMBL" id="MBO0355812.1"/>
    </source>
</evidence>
<proteinExistence type="predicted"/>
<gene>
    <name evidence="1" type="ORF">J0656_17470</name>
</gene>
<sequence>MGFGKNMTNIRFTKSTGIGPPQGSQYYTGIQYVGKGMTVSCPTIGFGIEEL</sequence>
<dbReference type="RefSeq" id="WP_175443744.1">
    <property type="nucleotide sequence ID" value="NZ_JAFLNL010000013.1"/>
</dbReference>
<reference evidence="1 2" key="1">
    <citation type="submission" date="2021-03" db="EMBL/GenBank/DDBJ databases">
        <title>Muricauda lutimaris sp. nov. and Muricauda ruestringensis sp. nov, two marine members of the Flavobacteriaceae isolated from deep sea sediments of Western Pacific.</title>
        <authorList>
            <person name="Zhao S."/>
            <person name="Liu R."/>
        </authorList>
    </citation>
    <scope>NUCLEOTIDE SEQUENCE [LARGE SCALE GENOMIC DNA]</scope>
    <source>
        <strain evidence="1 2">BC31-1-A7</strain>
    </source>
</reference>
<keyword evidence="2" id="KW-1185">Reference proteome</keyword>
<protein>
    <submittedName>
        <fullName evidence="1">Uncharacterized protein</fullName>
    </submittedName>
</protein>
<organism evidence="1 2">
    <name type="scientific">Flagellimonas aurea</name>
    <dbReference type="NCBI Taxonomy" id="2915619"/>
    <lineage>
        <taxon>Bacteria</taxon>
        <taxon>Pseudomonadati</taxon>
        <taxon>Bacteroidota</taxon>
        <taxon>Flavobacteriia</taxon>
        <taxon>Flavobacteriales</taxon>
        <taxon>Flavobacteriaceae</taxon>
        <taxon>Flagellimonas</taxon>
    </lineage>
</organism>